<organism evidence="3">
    <name type="scientific">Brachypodium distachyon</name>
    <name type="common">Purple false brome</name>
    <name type="synonym">Trachynia distachya</name>
    <dbReference type="NCBI Taxonomy" id="15368"/>
    <lineage>
        <taxon>Eukaryota</taxon>
        <taxon>Viridiplantae</taxon>
        <taxon>Streptophyta</taxon>
        <taxon>Embryophyta</taxon>
        <taxon>Tracheophyta</taxon>
        <taxon>Spermatophyta</taxon>
        <taxon>Magnoliopsida</taxon>
        <taxon>Liliopsida</taxon>
        <taxon>Poales</taxon>
        <taxon>Poaceae</taxon>
        <taxon>BOP clade</taxon>
        <taxon>Pooideae</taxon>
        <taxon>Stipodae</taxon>
        <taxon>Brachypodieae</taxon>
        <taxon>Brachypodium</taxon>
    </lineage>
</organism>
<evidence type="ECO:0000313" key="4">
    <source>
        <dbReference type="EnsemblPlants" id="PNT68682"/>
    </source>
</evidence>
<dbReference type="EnsemblPlants" id="PNT68682">
    <property type="protein sequence ID" value="PNT68682"/>
    <property type="gene ID" value="BRADI_3g44232v3"/>
</dbReference>
<feature type="compositionally biased region" description="Basic and acidic residues" evidence="1">
    <location>
        <begin position="76"/>
        <end position="101"/>
    </location>
</feature>
<name>A0A2K2D328_BRADI</name>
<feature type="region of interest" description="Disordered" evidence="1">
    <location>
        <begin position="1"/>
        <end position="118"/>
    </location>
</feature>
<evidence type="ECO:0000313" key="5">
    <source>
        <dbReference type="Proteomes" id="UP000008810"/>
    </source>
</evidence>
<sequence length="161" mass="17368">MDSVSRLGANGRYGVSRTTTRLACSSSPRRPSDSFVPPRHGSGGSLSGRNPYGRGGFGGPGLGSRGSPYEENVVESVRECGGEESTERTTSLARDEAESARVRRSSRPGDEGAAVEDDGGDELVNSISILFLLFTILLCISSKFHLYESVRLMNDMYEIRK</sequence>
<feature type="compositionally biased region" description="Polar residues" evidence="1">
    <location>
        <begin position="16"/>
        <end position="29"/>
    </location>
</feature>
<reference evidence="3 4" key="1">
    <citation type="journal article" date="2010" name="Nature">
        <title>Genome sequencing and analysis of the model grass Brachypodium distachyon.</title>
        <authorList>
            <consortium name="International Brachypodium Initiative"/>
        </authorList>
    </citation>
    <scope>NUCLEOTIDE SEQUENCE [LARGE SCALE GENOMIC DNA]</scope>
    <source>
        <strain evidence="3 4">Bd21</strain>
    </source>
</reference>
<dbReference type="Gramene" id="PNT68682">
    <property type="protein sequence ID" value="PNT68682"/>
    <property type="gene ID" value="BRADI_3g44232v3"/>
</dbReference>
<keyword evidence="2" id="KW-0472">Membrane</keyword>
<proteinExistence type="predicted"/>
<protein>
    <submittedName>
        <fullName evidence="3 4">Uncharacterized protein</fullName>
    </submittedName>
</protein>
<dbReference type="Proteomes" id="UP000008810">
    <property type="component" value="Chromosome 3"/>
</dbReference>
<evidence type="ECO:0000256" key="1">
    <source>
        <dbReference type="SAM" id="MobiDB-lite"/>
    </source>
</evidence>
<keyword evidence="2" id="KW-1133">Transmembrane helix</keyword>
<keyword evidence="2" id="KW-0812">Transmembrane</keyword>
<evidence type="ECO:0000256" key="2">
    <source>
        <dbReference type="SAM" id="Phobius"/>
    </source>
</evidence>
<accession>A0A2K2D328</accession>
<reference evidence="3" key="2">
    <citation type="submission" date="2017-06" db="EMBL/GenBank/DDBJ databases">
        <title>WGS assembly of Brachypodium distachyon.</title>
        <authorList>
            <consortium name="The International Brachypodium Initiative"/>
            <person name="Lucas S."/>
            <person name="Harmon-Smith M."/>
            <person name="Lail K."/>
            <person name="Tice H."/>
            <person name="Grimwood J."/>
            <person name="Bruce D."/>
            <person name="Barry K."/>
            <person name="Shu S."/>
            <person name="Lindquist E."/>
            <person name="Wang M."/>
            <person name="Pitluck S."/>
            <person name="Vogel J.P."/>
            <person name="Garvin D.F."/>
            <person name="Mockler T.C."/>
            <person name="Schmutz J."/>
            <person name="Rokhsar D."/>
            <person name="Bevan M.W."/>
        </authorList>
    </citation>
    <scope>NUCLEOTIDE SEQUENCE</scope>
    <source>
        <strain evidence="3">Bd21</strain>
    </source>
</reference>
<evidence type="ECO:0000313" key="3">
    <source>
        <dbReference type="EMBL" id="PNT68682.1"/>
    </source>
</evidence>
<dbReference type="EMBL" id="CM000882">
    <property type="protein sequence ID" value="PNT68682.1"/>
    <property type="molecule type" value="Genomic_DNA"/>
</dbReference>
<reference evidence="4" key="3">
    <citation type="submission" date="2018-08" db="UniProtKB">
        <authorList>
            <consortium name="EnsemblPlants"/>
        </authorList>
    </citation>
    <scope>IDENTIFICATION</scope>
    <source>
        <strain evidence="4">cv. Bd21</strain>
    </source>
</reference>
<keyword evidence="5" id="KW-1185">Reference proteome</keyword>
<dbReference type="AlphaFoldDB" id="A0A2K2D328"/>
<gene>
    <name evidence="3" type="ORF">BRADI_3g44232v3</name>
</gene>
<dbReference type="InParanoid" id="A0A2K2D328"/>
<feature type="compositionally biased region" description="Gly residues" evidence="1">
    <location>
        <begin position="53"/>
        <end position="64"/>
    </location>
</feature>
<feature type="transmembrane region" description="Helical" evidence="2">
    <location>
        <begin position="127"/>
        <end position="146"/>
    </location>
</feature>